<dbReference type="InterPro" id="IPR036890">
    <property type="entry name" value="HATPase_C_sf"/>
</dbReference>
<dbReference type="InterPro" id="IPR003594">
    <property type="entry name" value="HATPase_dom"/>
</dbReference>
<dbReference type="PANTHER" id="PTHR43156">
    <property type="entry name" value="STAGE II SPORULATION PROTEIN E-RELATED"/>
    <property type="match status" value="1"/>
</dbReference>
<evidence type="ECO:0000259" key="17">
    <source>
        <dbReference type="SMART" id="SM00331"/>
    </source>
</evidence>
<dbReference type="GO" id="GO:0016301">
    <property type="term" value="F:kinase activity"/>
    <property type="evidence" value="ECO:0007669"/>
    <property type="project" value="UniProtKB-KW"/>
</dbReference>
<evidence type="ECO:0000256" key="15">
    <source>
        <dbReference type="ARBA" id="ARBA00081350"/>
    </source>
</evidence>
<keyword evidence="4" id="KW-0479">Metal-binding</keyword>
<dbReference type="SMART" id="SM00331">
    <property type="entry name" value="PP2C_SIG"/>
    <property type="match status" value="1"/>
</dbReference>
<keyword evidence="19" id="KW-1185">Reference proteome</keyword>
<comment type="caution">
    <text evidence="18">The sequence shown here is derived from an EMBL/GenBank/DDBJ whole genome shotgun (WGS) entry which is preliminary data.</text>
</comment>
<comment type="catalytic activity">
    <reaction evidence="12">
        <text>O-phospho-L-seryl-[protein] + H2O = L-seryl-[protein] + phosphate</text>
        <dbReference type="Rhea" id="RHEA:20629"/>
        <dbReference type="Rhea" id="RHEA-COMP:9863"/>
        <dbReference type="Rhea" id="RHEA-COMP:11604"/>
        <dbReference type="ChEBI" id="CHEBI:15377"/>
        <dbReference type="ChEBI" id="CHEBI:29999"/>
        <dbReference type="ChEBI" id="CHEBI:43474"/>
        <dbReference type="ChEBI" id="CHEBI:83421"/>
        <dbReference type="EC" id="3.1.3.16"/>
    </reaction>
</comment>
<reference evidence="18" key="1">
    <citation type="submission" date="2021-03" db="EMBL/GenBank/DDBJ databases">
        <authorList>
            <person name="Kanchanasin P."/>
            <person name="Saeng-In P."/>
            <person name="Phongsopitanun W."/>
            <person name="Yuki M."/>
            <person name="Kudo T."/>
            <person name="Ohkuma M."/>
            <person name="Tanasupawat S."/>
        </authorList>
    </citation>
    <scope>NUCLEOTIDE SEQUENCE</scope>
    <source>
        <strain evidence="18">GKU 128</strain>
    </source>
</reference>
<evidence type="ECO:0000313" key="19">
    <source>
        <dbReference type="Proteomes" id="UP000669179"/>
    </source>
</evidence>
<evidence type="ECO:0000256" key="5">
    <source>
        <dbReference type="ARBA" id="ARBA00022741"/>
    </source>
</evidence>
<keyword evidence="7" id="KW-0378">Hydrolase</keyword>
<evidence type="ECO:0000256" key="10">
    <source>
        <dbReference type="ARBA" id="ARBA00022912"/>
    </source>
</evidence>
<dbReference type="Gene3D" id="3.30.450.40">
    <property type="match status" value="1"/>
</dbReference>
<dbReference type="Pfam" id="PF13185">
    <property type="entry name" value="GAF_2"/>
    <property type="match status" value="1"/>
</dbReference>
<keyword evidence="9" id="KW-0460">Magnesium</keyword>
<dbReference type="AlphaFoldDB" id="A0A939T7R3"/>
<dbReference type="Gene3D" id="3.60.40.10">
    <property type="entry name" value="PPM-type phosphatase domain"/>
    <property type="match status" value="1"/>
</dbReference>
<dbReference type="GO" id="GO:0046872">
    <property type="term" value="F:metal ion binding"/>
    <property type="evidence" value="ECO:0007669"/>
    <property type="project" value="UniProtKB-KW"/>
</dbReference>
<dbReference type="GO" id="GO:0005524">
    <property type="term" value="F:ATP binding"/>
    <property type="evidence" value="ECO:0007669"/>
    <property type="project" value="UniProtKB-KW"/>
</dbReference>
<dbReference type="InterPro" id="IPR001932">
    <property type="entry name" value="PPM-type_phosphatase-like_dom"/>
</dbReference>
<evidence type="ECO:0000259" key="16">
    <source>
        <dbReference type="SMART" id="SM00065"/>
    </source>
</evidence>
<keyword evidence="6" id="KW-0418">Kinase</keyword>
<dbReference type="CDD" id="cd16936">
    <property type="entry name" value="HATPase_RsbW-like"/>
    <property type="match status" value="1"/>
</dbReference>
<evidence type="ECO:0000256" key="7">
    <source>
        <dbReference type="ARBA" id="ARBA00022801"/>
    </source>
</evidence>
<evidence type="ECO:0000256" key="11">
    <source>
        <dbReference type="ARBA" id="ARBA00023211"/>
    </source>
</evidence>
<dbReference type="GO" id="GO:0004722">
    <property type="term" value="F:protein serine/threonine phosphatase activity"/>
    <property type="evidence" value="ECO:0007669"/>
    <property type="project" value="UniProtKB-EC"/>
</dbReference>
<keyword evidence="2" id="KW-0597">Phosphoprotein</keyword>
<protein>
    <recommendedName>
        <fullName evidence="1">protein-serine/threonine phosphatase</fullName>
        <ecNumber evidence="1">3.1.3.16</ecNumber>
    </recommendedName>
    <alternativeName>
        <fullName evidence="15">Protein-serine/threonine phosphatase</fullName>
    </alternativeName>
    <alternativeName>
        <fullName evidence="14">Serine/threonine-protein kinase</fullName>
    </alternativeName>
</protein>
<keyword evidence="11" id="KW-0464">Manganese</keyword>
<comment type="function">
    <text evidence="13">Primarily acts as an independent SigF regulator that is sensitive to the osmosensory signal, mediating the cross talk of PknD with the SigF regulon. Possesses both phosphatase and kinase activities. The kinase domain functions as a classic anti-sigma factor-like kinase to phosphorylate the anti-anti-sigma factor domain at the canonical regulatory site, and the phosphatase domain antagonizes this activity.</text>
</comment>
<keyword evidence="3" id="KW-0808">Transferase</keyword>
<dbReference type="SUPFAM" id="SSF55781">
    <property type="entry name" value="GAF domain-like"/>
    <property type="match status" value="1"/>
</dbReference>
<dbReference type="InterPro" id="IPR052016">
    <property type="entry name" value="Bact_Sigma-Reg"/>
</dbReference>
<proteinExistence type="predicted"/>
<dbReference type="InterPro" id="IPR036457">
    <property type="entry name" value="PPM-type-like_dom_sf"/>
</dbReference>
<dbReference type="Pfam" id="PF13581">
    <property type="entry name" value="HATPase_c_2"/>
    <property type="match status" value="1"/>
</dbReference>
<dbReference type="Gene3D" id="3.30.565.10">
    <property type="entry name" value="Histidine kinase-like ATPase, C-terminal domain"/>
    <property type="match status" value="1"/>
</dbReference>
<evidence type="ECO:0000256" key="4">
    <source>
        <dbReference type="ARBA" id="ARBA00022723"/>
    </source>
</evidence>
<dbReference type="Pfam" id="PF07228">
    <property type="entry name" value="SpoIIE"/>
    <property type="match status" value="1"/>
</dbReference>
<dbReference type="InterPro" id="IPR029016">
    <property type="entry name" value="GAF-like_dom_sf"/>
</dbReference>
<evidence type="ECO:0000256" key="1">
    <source>
        <dbReference type="ARBA" id="ARBA00013081"/>
    </source>
</evidence>
<dbReference type="EMBL" id="JAGEOJ010000020">
    <property type="protein sequence ID" value="MBO2453383.1"/>
    <property type="molecule type" value="Genomic_DNA"/>
</dbReference>
<accession>A0A939T7R3</accession>
<name>A0A939T7R3_9ACTN</name>
<evidence type="ECO:0000256" key="2">
    <source>
        <dbReference type="ARBA" id="ARBA00022553"/>
    </source>
</evidence>
<keyword evidence="5" id="KW-0547">Nucleotide-binding</keyword>
<dbReference type="EC" id="3.1.3.16" evidence="1"/>
<evidence type="ECO:0000313" key="18">
    <source>
        <dbReference type="EMBL" id="MBO2453383.1"/>
    </source>
</evidence>
<evidence type="ECO:0000256" key="3">
    <source>
        <dbReference type="ARBA" id="ARBA00022679"/>
    </source>
</evidence>
<evidence type="ECO:0000256" key="8">
    <source>
        <dbReference type="ARBA" id="ARBA00022840"/>
    </source>
</evidence>
<dbReference type="PANTHER" id="PTHR43156:SF2">
    <property type="entry name" value="STAGE II SPORULATION PROTEIN E"/>
    <property type="match status" value="1"/>
</dbReference>
<dbReference type="SUPFAM" id="SSF55874">
    <property type="entry name" value="ATPase domain of HSP90 chaperone/DNA topoisomerase II/histidine kinase"/>
    <property type="match status" value="1"/>
</dbReference>
<evidence type="ECO:0000256" key="6">
    <source>
        <dbReference type="ARBA" id="ARBA00022777"/>
    </source>
</evidence>
<dbReference type="InterPro" id="IPR003018">
    <property type="entry name" value="GAF"/>
</dbReference>
<organism evidence="18 19">
    <name type="scientific">Actinomadura barringtoniae</name>
    <dbReference type="NCBI Taxonomy" id="1427535"/>
    <lineage>
        <taxon>Bacteria</taxon>
        <taxon>Bacillati</taxon>
        <taxon>Actinomycetota</taxon>
        <taxon>Actinomycetes</taxon>
        <taxon>Streptosporangiales</taxon>
        <taxon>Thermomonosporaceae</taxon>
        <taxon>Actinomadura</taxon>
    </lineage>
</organism>
<feature type="domain" description="PPM-type phosphatase" evidence="17">
    <location>
        <begin position="234"/>
        <end position="446"/>
    </location>
</feature>
<evidence type="ECO:0000256" key="13">
    <source>
        <dbReference type="ARBA" id="ARBA00056274"/>
    </source>
</evidence>
<evidence type="ECO:0000256" key="9">
    <source>
        <dbReference type="ARBA" id="ARBA00022842"/>
    </source>
</evidence>
<gene>
    <name evidence="18" type="ORF">J4573_40260</name>
</gene>
<dbReference type="FunFam" id="3.60.40.10:FF:000005">
    <property type="entry name" value="Serine/threonine protein phosphatase"/>
    <property type="match status" value="1"/>
</dbReference>
<feature type="domain" description="GAF" evidence="16">
    <location>
        <begin position="47"/>
        <end position="216"/>
    </location>
</feature>
<dbReference type="SUPFAM" id="SSF81606">
    <property type="entry name" value="PP2C-like"/>
    <property type="match status" value="1"/>
</dbReference>
<sequence>MCCNNSACDIELSWDPLIVEGREPLVAVVANPTADLGDAGTADAGRVRLALLSEASMRIGSTLDLRQTGSELMDVAVPRLADAAGILVQERLLAEDEFPDRPTDGEAVVRGIASGVTGPVVDDWNAEFELEKLVVYPATSSYAECMATGKPVTFGKRPCSCLVVPLRARGNVLGCVAMMRGPGRPAFDHQDVTLAEELAARAAVCIDNARLYNRERRTALTLQSSLLPTGLRRPIGLEIAHRYLPASDLTGVGGDWYDVIPLPGGRVALVVGDVMGHGTAAAATMGQLRTAVRTLAGLDLPPEDVLYRLDQMIQDMGGMQNATCLYATYDPVDRAVVVSRAGHIPPIILRPDGTTEVLEVPPGLPLGIGGELFQTSEAVLADGDTLVLLTDGLVESRGRDIDEGIAALRENLSGPVRELEDICEGAIHALRPNHDRDDIALLLARVHTLGGDSIAMLELEAAAPSAGAARRFVRETLTGWDLQDLGWTAELLVGEMVANAIQHGTGPIQIRLLRGNALLCEVADRSTALPVARTPGPLAEDGRGLNMIKTLAGRWGARPLVGGKAVWCELPTTPPDTL</sequence>
<evidence type="ECO:0000256" key="14">
    <source>
        <dbReference type="ARBA" id="ARBA00075117"/>
    </source>
</evidence>
<keyword evidence="8" id="KW-0067">ATP-binding</keyword>
<dbReference type="Proteomes" id="UP000669179">
    <property type="component" value="Unassembled WGS sequence"/>
</dbReference>
<evidence type="ECO:0000256" key="12">
    <source>
        <dbReference type="ARBA" id="ARBA00047761"/>
    </source>
</evidence>
<keyword evidence="10" id="KW-0904">Protein phosphatase</keyword>
<dbReference type="SMART" id="SM00065">
    <property type="entry name" value="GAF"/>
    <property type="match status" value="1"/>
</dbReference>